<dbReference type="AlphaFoldDB" id="A0A914Y383"/>
<keyword evidence="1" id="KW-1185">Reference proteome</keyword>
<protein>
    <submittedName>
        <fullName evidence="2">Uncharacterized protein</fullName>
    </submittedName>
</protein>
<reference evidence="2" key="1">
    <citation type="submission" date="2022-11" db="UniProtKB">
        <authorList>
            <consortium name="WormBaseParasite"/>
        </authorList>
    </citation>
    <scope>IDENTIFICATION</scope>
</reference>
<accession>A0A914Y383</accession>
<dbReference type="Proteomes" id="UP000887577">
    <property type="component" value="Unplaced"/>
</dbReference>
<organism evidence="1 2">
    <name type="scientific">Panagrolaimus superbus</name>
    <dbReference type="NCBI Taxonomy" id="310955"/>
    <lineage>
        <taxon>Eukaryota</taxon>
        <taxon>Metazoa</taxon>
        <taxon>Ecdysozoa</taxon>
        <taxon>Nematoda</taxon>
        <taxon>Chromadorea</taxon>
        <taxon>Rhabditida</taxon>
        <taxon>Tylenchina</taxon>
        <taxon>Panagrolaimomorpha</taxon>
        <taxon>Panagrolaimoidea</taxon>
        <taxon>Panagrolaimidae</taxon>
        <taxon>Panagrolaimus</taxon>
    </lineage>
</organism>
<dbReference type="WBParaSite" id="PSU_v2.g14645.t1">
    <property type="protein sequence ID" value="PSU_v2.g14645.t1"/>
    <property type="gene ID" value="PSU_v2.g14645"/>
</dbReference>
<name>A0A914Y383_9BILA</name>
<proteinExistence type="predicted"/>
<evidence type="ECO:0000313" key="1">
    <source>
        <dbReference type="Proteomes" id="UP000887577"/>
    </source>
</evidence>
<evidence type="ECO:0000313" key="2">
    <source>
        <dbReference type="WBParaSite" id="PSU_v2.g14645.t1"/>
    </source>
</evidence>
<sequence length="78" mass="8922">MAAKINSESQIRKKIGGNLIYLIPFLPLPLLAPRFVYEAKYYVGINGELGLRYLDPYIQGVWYVKESVHLGGFKKKSF</sequence>